<evidence type="ECO:0000259" key="3">
    <source>
        <dbReference type="PROSITE" id="PS50222"/>
    </source>
</evidence>
<dbReference type="OrthoDB" id="429467at2759"/>
<comment type="caution">
    <text evidence="4">The sequence shown here is derived from an EMBL/GenBank/DDBJ whole genome shotgun (WGS) entry which is preliminary data.</text>
</comment>
<proteinExistence type="predicted"/>
<feature type="domain" description="EF-hand" evidence="3">
    <location>
        <begin position="47"/>
        <end position="82"/>
    </location>
</feature>
<dbReference type="InterPro" id="IPR011992">
    <property type="entry name" value="EF-hand-dom_pair"/>
</dbReference>
<dbReference type="CDD" id="cd00051">
    <property type="entry name" value="EFh"/>
    <property type="match status" value="1"/>
</dbReference>
<evidence type="ECO:0000313" key="5">
    <source>
        <dbReference type="Proteomes" id="UP000240830"/>
    </source>
</evidence>
<dbReference type="EMBL" id="MTSL01000016">
    <property type="protein sequence ID" value="PJF19987.1"/>
    <property type="molecule type" value="Genomic_DNA"/>
</dbReference>
<dbReference type="Gene3D" id="1.10.238.10">
    <property type="entry name" value="EF-hand"/>
    <property type="match status" value="2"/>
</dbReference>
<evidence type="ECO:0000256" key="1">
    <source>
        <dbReference type="ARBA" id="ARBA00022737"/>
    </source>
</evidence>
<keyword evidence="1" id="KW-0677">Repeat</keyword>
<dbReference type="Proteomes" id="UP000240830">
    <property type="component" value="Unassembled WGS sequence"/>
</dbReference>
<feature type="domain" description="EF-hand" evidence="3">
    <location>
        <begin position="119"/>
        <end position="154"/>
    </location>
</feature>
<evidence type="ECO:0000313" key="4">
    <source>
        <dbReference type="EMBL" id="PJF19987.1"/>
    </source>
</evidence>
<dbReference type="PROSITE" id="PS00018">
    <property type="entry name" value="EF_HAND_1"/>
    <property type="match status" value="1"/>
</dbReference>
<name>A0A2H9TQG5_9FUNG</name>
<dbReference type="Pfam" id="PF13405">
    <property type="entry name" value="EF-hand_6"/>
    <property type="match status" value="1"/>
</dbReference>
<dbReference type="PANTHER" id="PTHR23049">
    <property type="entry name" value="MYOSIN REGULATORY LIGHT CHAIN 2"/>
    <property type="match status" value="1"/>
</dbReference>
<sequence length="195" mass="22265">MGVGLDIHHRSDKYNFCGQNSELARAAKRRNKTARQNSNVFAMFDQRQIGEFKEAFSFIDQNADGLIDRNDLQEILTSLGRPPTEEELEGMLAELPEGSPGLNFTLFLAMMGERMQGIDTEADLLNAFEVLDERRTGHISSDLLREYFTTMGDRLCEEEFDLMLRGTELDANGHINYRHFVKTLTHAEEEQNEGQ</sequence>
<reference evidence="4 5" key="1">
    <citation type="submission" date="2016-10" db="EMBL/GenBank/DDBJ databases">
        <title>The genome of Paramicrosporidium saccamoebae is the missing link in understanding Cryptomycota and Microsporidia evolution.</title>
        <authorList>
            <person name="Quandt C.A."/>
            <person name="Beaudet D."/>
            <person name="Corsaro D."/>
            <person name="Michel R."/>
            <person name="Corradi N."/>
            <person name="James T."/>
        </authorList>
    </citation>
    <scope>NUCLEOTIDE SEQUENCE [LARGE SCALE GENOMIC DNA]</scope>
    <source>
        <strain evidence="4 5">KSL3</strain>
    </source>
</reference>
<keyword evidence="5" id="KW-1185">Reference proteome</keyword>
<dbReference type="STRING" id="1246581.A0A2H9TQG5"/>
<dbReference type="FunFam" id="1.10.238.10:FF:000527">
    <property type="entry name" value="Calmodulin-3"/>
    <property type="match status" value="1"/>
</dbReference>
<organism evidence="4 5">
    <name type="scientific">Paramicrosporidium saccamoebae</name>
    <dbReference type="NCBI Taxonomy" id="1246581"/>
    <lineage>
        <taxon>Eukaryota</taxon>
        <taxon>Fungi</taxon>
        <taxon>Fungi incertae sedis</taxon>
        <taxon>Cryptomycota</taxon>
        <taxon>Cryptomycota incertae sedis</taxon>
        <taxon>Paramicrosporidium</taxon>
    </lineage>
</organism>
<evidence type="ECO:0000256" key="2">
    <source>
        <dbReference type="ARBA" id="ARBA00022837"/>
    </source>
</evidence>
<dbReference type="InterPro" id="IPR050403">
    <property type="entry name" value="Myosin_RLC"/>
</dbReference>
<dbReference type="InterPro" id="IPR018247">
    <property type="entry name" value="EF_Hand_1_Ca_BS"/>
</dbReference>
<dbReference type="SUPFAM" id="SSF47473">
    <property type="entry name" value="EF-hand"/>
    <property type="match status" value="1"/>
</dbReference>
<gene>
    <name evidence="4" type="ORF">PSACC_00198</name>
</gene>
<dbReference type="PROSITE" id="PS50222">
    <property type="entry name" value="EF_HAND_2"/>
    <property type="match status" value="2"/>
</dbReference>
<keyword evidence="2" id="KW-0106">Calcium</keyword>
<dbReference type="SMART" id="SM00054">
    <property type="entry name" value="EFh"/>
    <property type="match status" value="3"/>
</dbReference>
<protein>
    <recommendedName>
        <fullName evidence="3">EF-hand domain-containing protein</fullName>
    </recommendedName>
</protein>
<dbReference type="GO" id="GO:0005509">
    <property type="term" value="F:calcium ion binding"/>
    <property type="evidence" value="ECO:0007669"/>
    <property type="project" value="InterPro"/>
</dbReference>
<accession>A0A2H9TQG5</accession>
<dbReference type="AlphaFoldDB" id="A0A2H9TQG5"/>
<dbReference type="InterPro" id="IPR002048">
    <property type="entry name" value="EF_hand_dom"/>
</dbReference>